<reference evidence="2 3" key="1">
    <citation type="submission" date="2016-01" db="EMBL/GenBank/DDBJ databases">
        <title>Genome sequence of Clostridium neopropionicum X4, DSM-3847.</title>
        <authorList>
            <person name="Poehlein A."/>
            <person name="Beck M.H."/>
            <person name="Bengelsdorf F.R."/>
            <person name="Daniel R."/>
            <person name="Duerre P."/>
        </authorList>
    </citation>
    <scope>NUCLEOTIDE SEQUENCE [LARGE SCALE GENOMIC DNA]</scope>
    <source>
        <strain evidence="2 3">DSM-3847</strain>
    </source>
</reference>
<sequence length="286" mass="32172">MKTLQDIFTKEYLMQLEKLSFSLRQRLSVDGYSGARKSHAKGSSLEFSDFREYIMGDDLRRVDWNSFGRFGKLYVKLFMEEKQAEINIFLDCSSSMEKEEKFLQAKAFAASLAYIGLCSGDRVSLFLWNDSIILEKRGSTGKNCFFELLGLLEKAKCSGGSNLLRAGLYSGKLGRGIAIVISDFFTEVPLEEAVHVLQKKKQQVCLVQVLSMEEEQPKEGQAVRLKDSETGETCDLELTSSVLLAYNKALKEHRGALGDLCFGSGAVFYCMNEHTPIFTAIREVLH</sequence>
<name>A0A136WBS9_9FIRM</name>
<dbReference type="InterPro" id="IPR002881">
    <property type="entry name" value="DUF58"/>
</dbReference>
<evidence type="ECO:0000313" key="3">
    <source>
        <dbReference type="Proteomes" id="UP000070539"/>
    </source>
</evidence>
<dbReference type="AlphaFoldDB" id="A0A136WBS9"/>
<dbReference type="Proteomes" id="UP000070539">
    <property type="component" value="Unassembled WGS sequence"/>
</dbReference>
<protein>
    <recommendedName>
        <fullName evidence="1">DUF58 domain-containing protein</fullName>
    </recommendedName>
</protein>
<accession>A0A136WBS9</accession>
<proteinExistence type="predicted"/>
<feature type="domain" description="DUF58" evidence="1">
    <location>
        <begin position="49"/>
        <end position="254"/>
    </location>
</feature>
<organism evidence="2 3">
    <name type="scientific">Anaerotignum neopropionicum</name>
    <dbReference type="NCBI Taxonomy" id="36847"/>
    <lineage>
        <taxon>Bacteria</taxon>
        <taxon>Bacillati</taxon>
        <taxon>Bacillota</taxon>
        <taxon>Clostridia</taxon>
        <taxon>Lachnospirales</taxon>
        <taxon>Anaerotignaceae</taxon>
        <taxon>Anaerotignum</taxon>
    </lineage>
</organism>
<dbReference type="EMBL" id="LRVM01000012">
    <property type="protein sequence ID" value="KXL51983.1"/>
    <property type="molecule type" value="Genomic_DNA"/>
</dbReference>
<evidence type="ECO:0000259" key="1">
    <source>
        <dbReference type="Pfam" id="PF01882"/>
    </source>
</evidence>
<dbReference type="PANTHER" id="PTHR33608">
    <property type="entry name" value="BLL2464 PROTEIN"/>
    <property type="match status" value="1"/>
</dbReference>
<comment type="caution">
    <text evidence="2">The sequence shown here is derived from an EMBL/GenBank/DDBJ whole genome shotgun (WGS) entry which is preliminary data.</text>
</comment>
<dbReference type="InterPro" id="IPR036465">
    <property type="entry name" value="vWFA_dom_sf"/>
</dbReference>
<gene>
    <name evidence="2" type="ORF">CLNEO_26820</name>
</gene>
<dbReference type="Pfam" id="PF01882">
    <property type="entry name" value="DUF58"/>
    <property type="match status" value="1"/>
</dbReference>
<dbReference type="STRING" id="36847.CLNEO_26820"/>
<dbReference type="RefSeq" id="WP_066090237.1">
    <property type="nucleotide sequence ID" value="NZ_LRVM01000012.1"/>
</dbReference>
<dbReference type="PANTHER" id="PTHR33608:SF7">
    <property type="entry name" value="DUF58 DOMAIN-CONTAINING PROTEIN"/>
    <property type="match status" value="1"/>
</dbReference>
<dbReference type="OrthoDB" id="9776116at2"/>
<keyword evidence="3" id="KW-1185">Reference proteome</keyword>
<dbReference type="SUPFAM" id="SSF53300">
    <property type="entry name" value="vWA-like"/>
    <property type="match status" value="1"/>
</dbReference>
<evidence type="ECO:0000313" key="2">
    <source>
        <dbReference type="EMBL" id="KXL51983.1"/>
    </source>
</evidence>